<accession>A0ABR2RML1</accession>
<comment type="function">
    <text evidence="4">Catalyzes the reduction of fatty acyl-CoA to fatty alcohols.</text>
</comment>
<dbReference type="InterPro" id="IPR026055">
    <property type="entry name" value="FAR"/>
</dbReference>
<keyword evidence="3 4" id="KW-0443">Lipid metabolism</keyword>
<feature type="domain" description="Thioester reductase (TE)" evidence="6">
    <location>
        <begin position="568"/>
        <end position="869"/>
    </location>
</feature>
<evidence type="ECO:0000256" key="2">
    <source>
        <dbReference type="ARBA" id="ARBA00022516"/>
    </source>
</evidence>
<keyword evidence="2 4" id="KW-0444">Lipid biosynthesis</keyword>
<feature type="domain" description="Fatty acyl-CoA reductase C-terminal" evidence="5">
    <location>
        <begin position="393"/>
        <end position="487"/>
    </location>
</feature>
<organism evidence="7 8">
    <name type="scientific">Hibiscus sabdariffa</name>
    <name type="common">roselle</name>
    <dbReference type="NCBI Taxonomy" id="183260"/>
    <lineage>
        <taxon>Eukaryota</taxon>
        <taxon>Viridiplantae</taxon>
        <taxon>Streptophyta</taxon>
        <taxon>Embryophyta</taxon>
        <taxon>Tracheophyta</taxon>
        <taxon>Spermatophyta</taxon>
        <taxon>Magnoliopsida</taxon>
        <taxon>eudicotyledons</taxon>
        <taxon>Gunneridae</taxon>
        <taxon>Pentapetalae</taxon>
        <taxon>rosids</taxon>
        <taxon>malvids</taxon>
        <taxon>Malvales</taxon>
        <taxon>Malvaceae</taxon>
        <taxon>Malvoideae</taxon>
        <taxon>Hibiscus</taxon>
    </lineage>
</organism>
<comment type="caution">
    <text evidence="7">The sequence shown here is derived from an EMBL/GenBank/DDBJ whole genome shotgun (WGS) entry which is preliminary data.</text>
</comment>
<proteinExistence type="inferred from homology"/>
<keyword evidence="8" id="KW-1185">Reference proteome</keyword>
<reference evidence="7 8" key="1">
    <citation type="journal article" date="2024" name="G3 (Bethesda)">
        <title>Genome assembly of Hibiscus sabdariffa L. provides insights into metabolisms of medicinal natural products.</title>
        <authorList>
            <person name="Kim T."/>
        </authorList>
    </citation>
    <scope>NUCLEOTIDE SEQUENCE [LARGE SCALE GENOMIC DNA]</scope>
    <source>
        <strain evidence="7">TK-2024</strain>
        <tissue evidence="7">Old leaves</tissue>
    </source>
</reference>
<keyword evidence="4" id="KW-0560">Oxidoreductase</keyword>
<evidence type="ECO:0000259" key="6">
    <source>
        <dbReference type="Pfam" id="PF07993"/>
    </source>
</evidence>
<feature type="domain" description="Thioester reductase (TE)" evidence="6">
    <location>
        <begin position="17"/>
        <end position="318"/>
    </location>
</feature>
<protein>
    <recommendedName>
        <fullName evidence="4">Fatty acyl-CoA reductase</fullName>
        <ecNumber evidence="4">1.2.1.84</ecNumber>
    </recommendedName>
</protein>
<dbReference type="InterPro" id="IPR033640">
    <property type="entry name" value="FAR_C"/>
</dbReference>
<dbReference type="PANTHER" id="PTHR11011:SF99">
    <property type="entry name" value="FATTY ACYL-COA REDUCTASE 3"/>
    <property type="match status" value="1"/>
</dbReference>
<comment type="catalytic activity">
    <reaction evidence="4">
        <text>a long-chain fatty acyl-CoA + 2 NADPH + 2 H(+) = a long-chain primary fatty alcohol + 2 NADP(+) + CoA</text>
        <dbReference type="Rhea" id="RHEA:52716"/>
        <dbReference type="ChEBI" id="CHEBI:15378"/>
        <dbReference type="ChEBI" id="CHEBI:57287"/>
        <dbReference type="ChEBI" id="CHEBI:57783"/>
        <dbReference type="ChEBI" id="CHEBI:58349"/>
        <dbReference type="ChEBI" id="CHEBI:77396"/>
        <dbReference type="ChEBI" id="CHEBI:83139"/>
        <dbReference type="EC" id="1.2.1.84"/>
    </reaction>
</comment>
<feature type="domain" description="Fatty acyl-CoA reductase C-terminal" evidence="5">
    <location>
        <begin position="944"/>
        <end position="1042"/>
    </location>
</feature>
<evidence type="ECO:0000256" key="1">
    <source>
        <dbReference type="ARBA" id="ARBA00005928"/>
    </source>
</evidence>
<evidence type="ECO:0000313" key="8">
    <source>
        <dbReference type="Proteomes" id="UP001396334"/>
    </source>
</evidence>
<keyword evidence="4" id="KW-0521">NADP</keyword>
<dbReference type="CDD" id="cd05236">
    <property type="entry name" value="FAR-N_SDR_e"/>
    <property type="match status" value="2"/>
</dbReference>
<evidence type="ECO:0000313" key="7">
    <source>
        <dbReference type="EMBL" id="KAK9013927.1"/>
    </source>
</evidence>
<dbReference type="EMBL" id="JBBPBN010000021">
    <property type="protein sequence ID" value="KAK9013927.1"/>
    <property type="molecule type" value="Genomic_DNA"/>
</dbReference>
<dbReference type="Gene3D" id="3.40.50.720">
    <property type="entry name" value="NAD(P)-binding Rossmann-like Domain"/>
    <property type="match status" value="2"/>
</dbReference>
<name>A0ABR2RML1_9ROSI</name>
<dbReference type="CDD" id="cd09071">
    <property type="entry name" value="FAR_C"/>
    <property type="match status" value="2"/>
</dbReference>
<gene>
    <name evidence="7" type="ORF">V6N11_005102</name>
</gene>
<dbReference type="Pfam" id="PF03015">
    <property type="entry name" value="Sterile"/>
    <property type="match status" value="2"/>
</dbReference>
<sequence>MELGSALQFLDNKSILVTGAAGFLAKIFVEKILRVQPNVKKLYLLLRAADHKSAVHRLHSEIIGKDLFRVLKEKCGKNFGSVISEKITLVPGDISHEDLGIKDSDLVQEILNEVDVVVNLAATTNFDERYDVSLGLNTFGAKFVADFAKKCVKLKVLVHVSTAYVSGERTGLILENPYNMGETLNGVSGLDINVEKKIIEQKLNDLRLEGASDKEITRAMKDLGIQRARVYGWPNTYVFTKAMGEMLVGEFKGTLPTVIIRPTIITSTFKEPFPGWAEGVRTIDSLAIGYAKGKLSFFLGDLDSVVDLIPADMVANAMIVAMIAHASNQPWGNIYHVGSSMRNPVKYCDLQDFGFRYFSKKPWINKDGKPVIVGKMRVMDSMASFHRYIALRYLLPLKGLEFANTAFCHFFQGVYSELNRKINFVTRMVDIYRPYLFFDAIFDDINSEKLRMAARSSLEENDMFYFDPKCIDWDDYFMNIHIPGIEKTPQSPIKPTILNFPYSTWVQETDYVDDVAPAGLLVLNAATASIEKVTLTGNDVTNACLDRLTNDWKQGSALEFLDNKSILVTGATGFLAKIFVEKILRVQPNVRKIYLLLRAADHKSATLRLHNEIIGKDLFAVLKEKYGGKFTSFISEKITLIPGDISFEDLGIKDSNSVQEMLNEVDIVVNLAATTDFHERYDVALGLNTFGAKFLTNFAMKCAKLKVLVHVSTAYVSGGRTGLILENPYSMGETLNGVSGLDINVEKEIIEQKLNELRLEGSSDKEITLDMKDLGIQRARYYGWPNTYVFTKAMGEMVVGEFKGTLPTVIIRPTIVTGTFKEPFPGWAEGVRTVDSIIIGYAKGKLTFFLGDVDSVLDMIPGDMVVNAMILAMVAAASNQPWGNIYHVGSSMRNPVKYCHVQDFIFRYFSNNPWTSKDGKPVIVGKIRVMDSMASFHRYMALRYLLPLKGLELVNTAFCHFFQGVYDNLYRKINYVTRMVDIYRPYLFSEATFDDINMEKLRMAARSSLEVNDMFYSDPKCIDWDDYFMNIHIPGIVKYIFK</sequence>
<dbReference type="EC" id="1.2.1.84" evidence="4"/>
<dbReference type="InterPro" id="IPR036291">
    <property type="entry name" value="NAD(P)-bd_dom_sf"/>
</dbReference>
<evidence type="ECO:0000256" key="4">
    <source>
        <dbReference type="RuleBase" id="RU363097"/>
    </source>
</evidence>
<evidence type="ECO:0000259" key="5">
    <source>
        <dbReference type="Pfam" id="PF03015"/>
    </source>
</evidence>
<dbReference type="Pfam" id="PF07993">
    <property type="entry name" value="NAD_binding_4"/>
    <property type="match status" value="2"/>
</dbReference>
<dbReference type="Proteomes" id="UP001396334">
    <property type="component" value="Unassembled WGS sequence"/>
</dbReference>
<evidence type="ECO:0000256" key="3">
    <source>
        <dbReference type="ARBA" id="ARBA00023098"/>
    </source>
</evidence>
<dbReference type="InterPro" id="IPR013120">
    <property type="entry name" value="FAR_NAD-bd"/>
</dbReference>
<comment type="similarity">
    <text evidence="1 4">Belongs to the fatty acyl-CoA reductase family.</text>
</comment>
<dbReference type="PANTHER" id="PTHR11011">
    <property type="entry name" value="MALE STERILITY PROTEIN 2-RELATED"/>
    <property type="match status" value="1"/>
</dbReference>
<dbReference type="SUPFAM" id="SSF51735">
    <property type="entry name" value="NAD(P)-binding Rossmann-fold domains"/>
    <property type="match status" value="2"/>
</dbReference>